<evidence type="ECO:0000259" key="14">
    <source>
        <dbReference type="PROSITE" id="PS51323"/>
    </source>
</evidence>
<name>G3VH21_SARHA</name>
<dbReference type="PROSITE" id="PS00484">
    <property type="entry name" value="THYROGLOBULIN_1_1"/>
    <property type="match status" value="1"/>
</dbReference>
<dbReference type="PROSITE" id="PS51323">
    <property type="entry name" value="IGFBP_N_2"/>
    <property type="match status" value="1"/>
</dbReference>
<dbReference type="KEGG" id="shr:100933426"/>
<keyword evidence="6" id="KW-0340">Growth factor binding</keyword>
<dbReference type="PRINTS" id="PR01982">
    <property type="entry name" value="IGFBPFAMILY6"/>
</dbReference>
<keyword evidence="5" id="KW-0325">Glycoprotein</keyword>
<dbReference type="PANTHER" id="PTHR11551:SF14">
    <property type="entry name" value="INSULIN-LIKE GROWTH FACTOR-BINDING PROTEIN 6"/>
    <property type="match status" value="1"/>
</dbReference>
<feature type="domain" description="IGFBP N-terminal" evidence="14">
    <location>
        <begin position="32"/>
        <end position="115"/>
    </location>
</feature>
<dbReference type="InterPro" id="IPR009030">
    <property type="entry name" value="Growth_fac_rcpt_cys_sf"/>
</dbReference>
<feature type="compositionally biased region" description="Polar residues" evidence="11">
    <location>
        <begin position="127"/>
        <end position="138"/>
    </location>
</feature>
<dbReference type="OrthoDB" id="8875634at2759"/>
<dbReference type="GeneTree" id="ENSGT00940000160528"/>
<dbReference type="Gene3D" id="4.10.40.20">
    <property type="match status" value="1"/>
</dbReference>
<reference evidence="15" key="3">
    <citation type="submission" date="2025-09" db="UniProtKB">
        <authorList>
            <consortium name="Ensembl"/>
        </authorList>
    </citation>
    <scope>IDENTIFICATION</scope>
</reference>
<evidence type="ECO:0000313" key="15">
    <source>
        <dbReference type="Ensembl" id="ENSSHAP00000002475.1"/>
    </source>
</evidence>
<dbReference type="Ensembl" id="ENSSHAT00000002502.2">
    <property type="protein sequence ID" value="ENSSHAP00000002475.1"/>
    <property type="gene ID" value="ENSSHAG00000002190.2"/>
</dbReference>
<comment type="subunit">
    <text evidence="8">Interacts (via C-terminal domain) with PHB2.</text>
</comment>
<accession>G3VH21</accession>
<dbReference type="GO" id="GO:0042568">
    <property type="term" value="C:insulin-like growth factor binary complex"/>
    <property type="evidence" value="ECO:0007669"/>
    <property type="project" value="Ensembl"/>
</dbReference>
<feature type="compositionally biased region" description="Polar residues" evidence="11">
    <location>
        <begin position="147"/>
        <end position="156"/>
    </location>
</feature>
<keyword evidence="4 10" id="KW-1015">Disulfide bond</keyword>
<dbReference type="GO" id="GO:0042802">
    <property type="term" value="F:identical protein binding"/>
    <property type="evidence" value="ECO:0007669"/>
    <property type="project" value="Ensembl"/>
</dbReference>
<reference evidence="15 16" key="1">
    <citation type="journal article" date="2011" name="Proc. Natl. Acad. Sci. U.S.A.">
        <title>Genetic diversity and population structure of the endangered marsupial Sarcophilus harrisii (Tasmanian devil).</title>
        <authorList>
            <person name="Miller W."/>
            <person name="Hayes V.M."/>
            <person name="Ratan A."/>
            <person name="Petersen D.C."/>
            <person name="Wittekindt N.E."/>
            <person name="Miller J."/>
            <person name="Walenz B."/>
            <person name="Knight J."/>
            <person name="Qi J."/>
            <person name="Zhao F."/>
            <person name="Wang Q."/>
            <person name="Bedoya-Reina O.C."/>
            <person name="Katiyar N."/>
            <person name="Tomsho L.P."/>
            <person name="Kasson L.M."/>
            <person name="Hardie R.A."/>
            <person name="Woodbridge P."/>
            <person name="Tindall E.A."/>
            <person name="Bertelsen M.F."/>
            <person name="Dixon D."/>
            <person name="Pyecroft S."/>
            <person name="Helgen K.M."/>
            <person name="Lesk A.M."/>
            <person name="Pringle T.H."/>
            <person name="Patterson N."/>
            <person name="Zhang Y."/>
            <person name="Kreiss A."/>
            <person name="Woods G.M."/>
            <person name="Jones M.E."/>
            <person name="Schuster S.C."/>
        </authorList>
    </citation>
    <scope>NUCLEOTIDE SEQUENCE [LARGE SCALE GENOMIC DNA]</scope>
</reference>
<dbReference type="InterPro" id="IPR022321">
    <property type="entry name" value="IGFBP_1-6_chordata"/>
</dbReference>
<dbReference type="MEROPS" id="I31.952"/>
<dbReference type="RefSeq" id="XP_003772687.3">
    <property type="nucleotide sequence ID" value="XM_003772639.4"/>
</dbReference>
<keyword evidence="3 12" id="KW-0732">Signal</keyword>
<protein>
    <recommendedName>
        <fullName evidence="9">Insulin-like growth factor-binding protein 6</fullName>
    </recommendedName>
</protein>
<evidence type="ECO:0000259" key="13">
    <source>
        <dbReference type="PROSITE" id="PS51162"/>
    </source>
</evidence>
<dbReference type="FunCoup" id="G3VH21">
    <property type="interactions" value="163"/>
</dbReference>
<dbReference type="InterPro" id="IPR000867">
    <property type="entry name" value="IGFBP-like"/>
</dbReference>
<dbReference type="SUPFAM" id="SSF57184">
    <property type="entry name" value="Growth factor receptor domain"/>
    <property type="match status" value="1"/>
</dbReference>
<dbReference type="Pfam" id="PF00086">
    <property type="entry name" value="Thyroglobulin_1"/>
    <property type="match status" value="1"/>
</dbReference>
<dbReference type="SMART" id="SM00121">
    <property type="entry name" value="IB"/>
    <property type="match status" value="1"/>
</dbReference>
<proteinExistence type="predicted"/>
<dbReference type="HOGENOM" id="CLU_070833_1_0_1"/>
<dbReference type="GO" id="GO:0001968">
    <property type="term" value="F:fibronectin binding"/>
    <property type="evidence" value="ECO:0007669"/>
    <property type="project" value="TreeGrafter"/>
</dbReference>
<evidence type="ECO:0000256" key="8">
    <source>
        <dbReference type="ARBA" id="ARBA00063214"/>
    </source>
</evidence>
<evidence type="ECO:0000256" key="5">
    <source>
        <dbReference type="ARBA" id="ARBA00023180"/>
    </source>
</evidence>
<feature type="signal peptide" evidence="12">
    <location>
        <begin position="1"/>
        <end position="34"/>
    </location>
</feature>
<dbReference type="GO" id="GO:0031994">
    <property type="term" value="F:insulin-like growth factor I binding"/>
    <property type="evidence" value="ECO:0007669"/>
    <property type="project" value="TreeGrafter"/>
</dbReference>
<dbReference type="InterPro" id="IPR036857">
    <property type="entry name" value="Thyroglobulin_1_sf"/>
</dbReference>
<dbReference type="FunFam" id="4.10.40.20:FF:000005">
    <property type="entry name" value="Insulin-like growth factor-binding protein 6"/>
    <property type="match status" value="1"/>
</dbReference>
<feature type="chain" id="PRO_5003457289" description="Insulin-like growth factor-binding protein 6" evidence="12">
    <location>
        <begin position="35"/>
        <end position="246"/>
    </location>
</feature>
<dbReference type="GO" id="GO:0031995">
    <property type="term" value="F:insulin-like growth factor II binding"/>
    <property type="evidence" value="ECO:0007669"/>
    <property type="project" value="Ensembl"/>
</dbReference>
<evidence type="ECO:0000256" key="9">
    <source>
        <dbReference type="ARBA" id="ARBA00071228"/>
    </source>
</evidence>
<keyword evidence="16" id="KW-1185">Reference proteome</keyword>
<dbReference type="GO" id="GO:0016477">
    <property type="term" value="P:cell migration"/>
    <property type="evidence" value="ECO:0007669"/>
    <property type="project" value="Ensembl"/>
</dbReference>
<dbReference type="SMART" id="SM00211">
    <property type="entry name" value="TY"/>
    <property type="match status" value="1"/>
</dbReference>
<dbReference type="CTD" id="3489"/>
<dbReference type="GO" id="GO:0032874">
    <property type="term" value="P:positive regulation of stress-activated MAPK cascade"/>
    <property type="evidence" value="ECO:0007669"/>
    <property type="project" value="Ensembl"/>
</dbReference>
<comment type="caution">
    <text evidence="10">Lacks conserved residue(s) required for the propagation of feature annotation.</text>
</comment>
<evidence type="ECO:0000256" key="12">
    <source>
        <dbReference type="SAM" id="SignalP"/>
    </source>
</evidence>
<dbReference type="AlphaFoldDB" id="G3VH21"/>
<feature type="disulfide bond" evidence="10">
    <location>
        <begin position="220"/>
        <end position="240"/>
    </location>
</feature>
<dbReference type="InterPro" id="IPR000716">
    <property type="entry name" value="Thyroglobulin_1"/>
</dbReference>
<dbReference type="GeneID" id="100933426"/>
<evidence type="ECO:0000256" key="2">
    <source>
        <dbReference type="ARBA" id="ARBA00022525"/>
    </source>
</evidence>
<evidence type="ECO:0000256" key="4">
    <source>
        <dbReference type="ARBA" id="ARBA00023157"/>
    </source>
</evidence>
<dbReference type="OMA" id="CVDELGA"/>
<dbReference type="InterPro" id="IPR022326">
    <property type="entry name" value="IGFBP-6"/>
</dbReference>
<evidence type="ECO:0000256" key="11">
    <source>
        <dbReference type="SAM" id="MobiDB-lite"/>
    </source>
</evidence>
<dbReference type="PRINTS" id="PR01976">
    <property type="entry name" value="IGFBPFAMILY"/>
</dbReference>
<reference evidence="15" key="2">
    <citation type="submission" date="2025-08" db="UniProtKB">
        <authorList>
            <consortium name="Ensembl"/>
        </authorList>
    </citation>
    <scope>IDENTIFICATION</scope>
</reference>
<dbReference type="eggNOG" id="ENOG502QV3Q">
    <property type="taxonomic scope" value="Eukaryota"/>
</dbReference>
<comment type="function">
    <text evidence="7">IGF-binding proteins prolong the half-life of the IGFs and have been shown to either inhibit or stimulate the growth promoting effects of the IGFs on cell culture. They alter the interaction of IGFs with their cell surface receptors. Activates the MAPK signaling pathway and induces cell migration.</text>
</comment>
<dbReference type="Proteomes" id="UP000007648">
    <property type="component" value="Unassembled WGS sequence"/>
</dbReference>
<dbReference type="CDD" id="cd00191">
    <property type="entry name" value="TY"/>
    <property type="match status" value="1"/>
</dbReference>
<dbReference type="FunFam" id="4.10.800.10:FF:000010">
    <property type="entry name" value="Insulin-like growth factor binding protein 6"/>
    <property type="match status" value="1"/>
</dbReference>
<dbReference type="InParanoid" id="G3VH21"/>
<organism evidence="15 16">
    <name type="scientific">Sarcophilus harrisii</name>
    <name type="common">Tasmanian devil</name>
    <name type="synonym">Sarcophilus laniarius</name>
    <dbReference type="NCBI Taxonomy" id="9305"/>
    <lineage>
        <taxon>Eukaryota</taxon>
        <taxon>Metazoa</taxon>
        <taxon>Chordata</taxon>
        <taxon>Craniata</taxon>
        <taxon>Vertebrata</taxon>
        <taxon>Euteleostomi</taxon>
        <taxon>Mammalia</taxon>
        <taxon>Metatheria</taxon>
        <taxon>Dasyuromorphia</taxon>
        <taxon>Dasyuridae</taxon>
        <taxon>Sarcophilus</taxon>
    </lineage>
</organism>
<dbReference type="PROSITE" id="PS51162">
    <property type="entry name" value="THYROGLOBULIN_1_2"/>
    <property type="match status" value="1"/>
</dbReference>
<feature type="domain" description="Thyroglobulin type-1" evidence="13">
    <location>
        <begin position="166"/>
        <end position="240"/>
    </location>
</feature>
<feature type="region of interest" description="Disordered" evidence="11">
    <location>
        <begin position="111"/>
        <end position="168"/>
    </location>
</feature>
<keyword evidence="2" id="KW-0964">Secreted</keyword>
<sequence>MRSDKGVESQAMTPRGLLLLLLSVLLSARLGTSARCPDCGQGAPAGCPGGCLEEEEGVQPQPEGCAENGGCVRREGEPCGVYTPNCGPGLQCHPPEEDETPLRALLLGRGRCRRSRGPSGENPKGTKPSTGGPQQQDVNRGGREKNLSTPSTTSRASPGGGQDSEMGPCRRHLDTVLQQLQAEVYRGAWTLYVPNCDHKGFYRKRQCRSSQGLRRGPCWCVTRMGQNLTSPTESDANSLCLSDSSG</sequence>
<evidence type="ECO:0000313" key="16">
    <source>
        <dbReference type="Proteomes" id="UP000007648"/>
    </source>
</evidence>
<gene>
    <name evidence="15" type="primary">IGFBP6</name>
</gene>
<evidence type="ECO:0000256" key="6">
    <source>
        <dbReference type="ARBA" id="ARBA00023183"/>
    </source>
</evidence>
<evidence type="ECO:0000256" key="1">
    <source>
        <dbReference type="ARBA" id="ARBA00004613"/>
    </source>
</evidence>
<dbReference type="Gene3D" id="4.10.800.10">
    <property type="entry name" value="Thyroglobulin type-1"/>
    <property type="match status" value="1"/>
</dbReference>
<evidence type="ECO:0000256" key="7">
    <source>
        <dbReference type="ARBA" id="ARBA00056428"/>
    </source>
</evidence>
<evidence type="ECO:0000256" key="3">
    <source>
        <dbReference type="ARBA" id="ARBA00022729"/>
    </source>
</evidence>
<dbReference type="GO" id="GO:0043567">
    <property type="term" value="P:regulation of insulin-like growth factor receptor signaling pathway"/>
    <property type="evidence" value="ECO:0007669"/>
    <property type="project" value="TreeGrafter"/>
</dbReference>
<evidence type="ECO:0000256" key="10">
    <source>
        <dbReference type="PROSITE-ProRule" id="PRU00500"/>
    </source>
</evidence>
<dbReference type="PANTHER" id="PTHR11551">
    <property type="entry name" value="INSULIN-LIKE GROWTH FACTOR BINDING PROTEIN"/>
    <property type="match status" value="1"/>
</dbReference>
<dbReference type="SUPFAM" id="SSF57610">
    <property type="entry name" value="Thyroglobulin type-1 domain"/>
    <property type="match status" value="1"/>
</dbReference>
<comment type="subcellular location">
    <subcellularLocation>
        <location evidence="1">Secreted</location>
    </subcellularLocation>
</comment>